<gene>
    <name evidence="1" type="ORF">MAE02_37290</name>
</gene>
<dbReference type="Proteomes" id="UP000321085">
    <property type="component" value="Unassembled WGS sequence"/>
</dbReference>
<dbReference type="Gene3D" id="3.20.20.150">
    <property type="entry name" value="Divalent-metal-dependent TIM barrel enzymes"/>
    <property type="match status" value="1"/>
</dbReference>
<dbReference type="Pfam" id="PF03851">
    <property type="entry name" value="UvdE"/>
    <property type="match status" value="1"/>
</dbReference>
<keyword evidence="2" id="KW-1185">Reference proteome</keyword>
<dbReference type="AlphaFoldDB" id="A0A512BVR3"/>
<sequence>MSARPARLGFPVKIMGQPDLKSNDARRSGSNPHLKVSLEYLDAILDYLDQHHIRMYRMSSDIAPYATHPDMPQFHSMV</sequence>
<evidence type="ECO:0000313" key="2">
    <source>
        <dbReference type="Proteomes" id="UP000321085"/>
    </source>
</evidence>
<dbReference type="GO" id="GO:0004519">
    <property type="term" value="F:endonuclease activity"/>
    <property type="evidence" value="ECO:0007669"/>
    <property type="project" value="InterPro"/>
</dbReference>
<accession>A0A512BVR3</accession>
<evidence type="ECO:0000313" key="1">
    <source>
        <dbReference type="EMBL" id="GEO16033.1"/>
    </source>
</evidence>
<comment type="caution">
    <text evidence="1">The sequence shown here is derived from an EMBL/GenBank/DDBJ whole genome shotgun (WGS) entry which is preliminary data.</text>
</comment>
<reference evidence="1 2" key="1">
    <citation type="submission" date="2019-07" db="EMBL/GenBank/DDBJ databases">
        <title>Whole genome shotgun sequence of Microvirga aerophila NBRC 106136.</title>
        <authorList>
            <person name="Hosoyama A."/>
            <person name="Uohara A."/>
            <person name="Ohji S."/>
            <person name="Ichikawa N."/>
        </authorList>
    </citation>
    <scope>NUCLEOTIDE SEQUENCE [LARGE SCALE GENOMIC DNA]</scope>
    <source>
        <strain evidence="1 2">NBRC 106136</strain>
    </source>
</reference>
<organism evidence="1 2">
    <name type="scientific">Microvirga aerophila</name>
    <dbReference type="NCBI Taxonomy" id="670291"/>
    <lineage>
        <taxon>Bacteria</taxon>
        <taxon>Pseudomonadati</taxon>
        <taxon>Pseudomonadota</taxon>
        <taxon>Alphaproteobacteria</taxon>
        <taxon>Hyphomicrobiales</taxon>
        <taxon>Methylobacteriaceae</taxon>
        <taxon>Microvirga</taxon>
    </lineage>
</organism>
<dbReference type="GO" id="GO:0009411">
    <property type="term" value="P:response to UV"/>
    <property type="evidence" value="ECO:0007669"/>
    <property type="project" value="InterPro"/>
</dbReference>
<dbReference type="InterPro" id="IPR004601">
    <property type="entry name" value="UvdE"/>
</dbReference>
<proteinExistence type="predicted"/>
<dbReference type="GO" id="GO:0006289">
    <property type="term" value="P:nucleotide-excision repair"/>
    <property type="evidence" value="ECO:0007669"/>
    <property type="project" value="InterPro"/>
</dbReference>
<protein>
    <submittedName>
        <fullName evidence="1">Uncharacterized protein</fullName>
    </submittedName>
</protein>
<name>A0A512BVR3_9HYPH</name>
<dbReference type="EMBL" id="BJYU01000053">
    <property type="protein sequence ID" value="GEO16033.1"/>
    <property type="molecule type" value="Genomic_DNA"/>
</dbReference>